<accession>A0AA88H6W9</accession>
<comment type="caution">
    <text evidence="2">The sequence shown here is derived from an EMBL/GenBank/DDBJ whole genome shotgun (WGS) entry which is preliminary data.</text>
</comment>
<dbReference type="Proteomes" id="UP000816034">
    <property type="component" value="Unassembled WGS sequence"/>
</dbReference>
<dbReference type="GeneID" id="68099617"/>
<evidence type="ECO:0000313" key="2">
    <source>
        <dbReference type="EMBL" id="KAG2393632.1"/>
    </source>
</evidence>
<protein>
    <submittedName>
        <fullName evidence="2">Uncharacterized protein</fullName>
    </submittedName>
</protein>
<reference evidence="2 3" key="1">
    <citation type="journal article" date="2018" name="BMC Genomics">
        <title>The genome of Naegleria lovaniensis, the basis for a comparative approach to unravel pathogenicity factors of the human pathogenic amoeba N. fowleri.</title>
        <authorList>
            <person name="Liechti N."/>
            <person name="Schurch N."/>
            <person name="Bruggmann R."/>
            <person name="Wittwer M."/>
        </authorList>
    </citation>
    <scope>NUCLEOTIDE SEQUENCE [LARGE SCALE GENOMIC DNA]</scope>
    <source>
        <strain evidence="2 3">ATCC 30569</strain>
    </source>
</reference>
<name>A0AA88H6W9_NAELO</name>
<dbReference type="AlphaFoldDB" id="A0AA88H6W9"/>
<keyword evidence="3" id="KW-1185">Reference proteome</keyword>
<gene>
    <name evidence="2" type="ORF">C9374_007163</name>
</gene>
<dbReference type="RefSeq" id="XP_044555526.1">
    <property type="nucleotide sequence ID" value="XM_044697104.1"/>
</dbReference>
<evidence type="ECO:0000313" key="3">
    <source>
        <dbReference type="Proteomes" id="UP000816034"/>
    </source>
</evidence>
<organism evidence="2 3">
    <name type="scientific">Naegleria lovaniensis</name>
    <name type="common">Amoeba</name>
    <dbReference type="NCBI Taxonomy" id="51637"/>
    <lineage>
        <taxon>Eukaryota</taxon>
        <taxon>Discoba</taxon>
        <taxon>Heterolobosea</taxon>
        <taxon>Tetramitia</taxon>
        <taxon>Eutetramitia</taxon>
        <taxon>Vahlkampfiidae</taxon>
        <taxon>Naegleria</taxon>
    </lineage>
</organism>
<feature type="region of interest" description="Disordered" evidence="1">
    <location>
        <begin position="150"/>
        <end position="181"/>
    </location>
</feature>
<proteinExistence type="predicted"/>
<sequence length="181" mass="20252">MISGKVARLIVFGRHSSLEFSKLTACAAITNKCYYSTYSSSSNAVMVMEWYRKLIKKASFIPNQAKRKQILQQIKKEFKDTTEVSSSSNWIKKAEEALQFLTMITPKTPTSKQGTPSTSHSHNDGIVKYVKIDGEWVDVRYVDPEKLQKKDTAYMKGGSEDSFSQSPSSPCPPGGCGRCQF</sequence>
<dbReference type="EMBL" id="PYSW02000002">
    <property type="protein sequence ID" value="KAG2393632.1"/>
    <property type="molecule type" value="Genomic_DNA"/>
</dbReference>
<evidence type="ECO:0000256" key="1">
    <source>
        <dbReference type="SAM" id="MobiDB-lite"/>
    </source>
</evidence>